<feature type="region of interest" description="Disordered" evidence="6">
    <location>
        <begin position="1"/>
        <end position="47"/>
    </location>
</feature>
<organism evidence="10 12">
    <name type="scientific">Lentinula detonsa</name>
    <dbReference type="NCBI Taxonomy" id="2804962"/>
    <lineage>
        <taxon>Eukaryota</taxon>
        <taxon>Fungi</taxon>
        <taxon>Dikarya</taxon>
        <taxon>Basidiomycota</taxon>
        <taxon>Agaricomycotina</taxon>
        <taxon>Agaricomycetes</taxon>
        <taxon>Agaricomycetidae</taxon>
        <taxon>Agaricales</taxon>
        <taxon>Marasmiineae</taxon>
        <taxon>Omphalotaceae</taxon>
        <taxon>Lentinula</taxon>
    </lineage>
</organism>
<dbReference type="EMBL" id="JANVFU010000003">
    <property type="protein sequence ID" value="KAJ3747000.1"/>
    <property type="molecule type" value="Genomic_DNA"/>
</dbReference>
<dbReference type="GO" id="GO:0008270">
    <property type="term" value="F:zinc ion binding"/>
    <property type="evidence" value="ECO:0007669"/>
    <property type="project" value="UniProtKB-KW"/>
</dbReference>
<dbReference type="OrthoDB" id="6105938at2759"/>
<evidence type="ECO:0000256" key="4">
    <source>
        <dbReference type="PROSITE-ProRule" id="PRU00175"/>
    </source>
</evidence>
<dbReference type="EMBL" id="JANVFU010000014">
    <property type="protein sequence ID" value="KAJ3740581.1"/>
    <property type="molecule type" value="Genomic_DNA"/>
</dbReference>
<evidence type="ECO:0000256" key="5">
    <source>
        <dbReference type="SAM" id="Coils"/>
    </source>
</evidence>
<evidence type="ECO:0000313" key="12">
    <source>
        <dbReference type="Proteomes" id="UP001142393"/>
    </source>
</evidence>
<dbReference type="SUPFAM" id="SSF57850">
    <property type="entry name" value="RING/U-box"/>
    <property type="match status" value="1"/>
</dbReference>
<dbReference type="InterPro" id="IPR013083">
    <property type="entry name" value="Znf_RING/FYVE/PHD"/>
</dbReference>
<keyword evidence="12" id="KW-1185">Reference proteome</keyword>
<dbReference type="EMBL" id="JANVFU010000019">
    <property type="protein sequence ID" value="KAJ3739146.1"/>
    <property type="molecule type" value="Genomic_DNA"/>
</dbReference>
<protein>
    <recommendedName>
        <fullName evidence="7">RING-type domain-containing protein</fullName>
    </recommendedName>
</protein>
<evidence type="ECO:0000259" key="7">
    <source>
        <dbReference type="PROSITE" id="PS50089"/>
    </source>
</evidence>
<dbReference type="PROSITE" id="PS00518">
    <property type="entry name" value="ZF_RING_1"/>
    <property type="match status" value="1"/>
</dbReference>
<gene>
    <name evidence="11" type="ORF">DFH05DRAFT_1521338</name>
    <name evidence="10" type="ORF">DFH05DRAFT_1523443</name>
    <name evidence="9" type="ORF">DFH05DRAFT_1529173</name>
    <name evidence="8" type="ORF">DFH05DRAFT_1530408</name>
</gene>
<feature type="domain" description="RING-type" evidence="7">
    <location>
        <begin position="104"/>
        <end position="151"/>
    </location>
</feature>
<dbReference type="EMBL" id="JANVFU010000004">
    <property type="protein sequence ID" value="KAJ3746805.1"/>
    <property type="molecule type" value="Genomic_DNA"/>
</dbReference>
<evidence type="ECO:0000256" key="1">
    <source>
        <dbReference type="ARBA" id="ARBA00022723"/>
    </source>
</evidence>
<feature type="coiled-coil region" evidence="5">
    <location>
        <begin position="70"/>
        <end position="97"/>
    </location>
</feature>
<dbReference type="Pfam" id="PF00097">
    <property type="entry name" value="zf-C3HC4"/>
    <property type="match status" value="1"/>
</dbReference>
<evidence type="ECO:0000313" key="11">
    <source>
        <dbReference type="EMBL" id="KAJ3747000.1"/>
    </source>
</evidence>
<reference evidence="10 12" key="2">
    <citation type="journal article" date="2023" name="Proc. Natl. Acad. Sci. U.S.A.">
        <title>A global phylogenomic analysis of the shiitake genus Lentinula.</title>
        <authorList>
            <person name="Sierra-Patev S."/>
            <person name="Min B."/>
            <person name="Naranjo-Ortiz M."/>
            <person name="Looney B."/>
            <person name="Konkel Z."/>
            <person name="Slot J.C."/>
            <person name="Sakamoto Y."/>
            <person name="Steenwyk J.L."/>
            <person name="Rokas A."/>
            <person name="Carro J."/>
            <person name="Camarero S."/>
            <person name="Ferreira P."/>
            <person name="Molpeceres G."/>
            <person name="Ruiz-Duenas F.J."/>
            <person name="Serrano A."/>
            <person name="Henrissat B."/>
            <person name="Drula E."/>
            <person name="Hughes K.W."/>
            <person name="Mata J.L."/>
            <person name="Ishikawa N.K."/>
            <person name="Vargas-Isla R."/>
            <person name="Ushijima S."/>
            <person name="Smith C.A."/>
            <person name="Donoghue J."/>
            <person name="Ahrendt S."/>
            <person name="Andreopoulos W."/>
            <person name="He G."/>
            <person name="LaButti K."/>
            <person name="Lipzen A."/>
            <person name="Ng V."/>
            <person name="Riley R."/>
            <person name="Sandor L."/>
            <person name="Barry K."/>
            <person name="Martinez A.T."/>
            <person name="Xiao Y."/>
            <person name="Gibbons J.G."/>
            <person name="Terashima K."/>
            <person name="Grigoriev I.V."/>
            <person name="Hibbett D."/>
        </authorList>
    </citation>
    <scope>NUCLEOTIDE SEQUENCE [LARGE SCALE GENOMIC DNA]</scope>
    <source>
        <strain evidence="10 12">TFB7810</strain>
    </source>
</reference>
<keyword evidence="1" id="KW-0479">Metal-binding</keyword>
<reference evidence="10" key="1">
    <citation type="submission" date="2022-08" db="EMBL/GenBank/DDBJ databases">
        <authorList>
            <consortium name="DOE Joint Genome Institute"/>
            <person name="Min B."/>
            <person name="Sierra-Patev S."/>
            <person name="Naranjo-Ortiz M."/>
            <person name="Looney B."/>
            <person name="Konkel Z."/>
            <person name="Slot J.C."/>
            <person name="Sakamoto Y."/>
            <person name="Steenwyk J.L."/>
            <person name="Rokas A."/>
            <person name="Carro J."/>
            <person name="Camarero S."/>
            <person name="Ferreira P."/>
            <person name="Molpeceres G."/>
            <person name="Ruiz-duenas F.J."/>
            <person name="Serrano A."/>
            <person name="Henrissat B."/>
            <person name="Drula E."/>
            <person name="Hughes K.W."/>
            <person name="Mata J.L."/>
            <person name="Ishikawa N.K."/>
            <person name="Vargas-Isla R."/>
            <person name="Ushijima S."/>
            <person name="Smith C.A."/>
            <person name="Ahrendt S."/>
            <person name="Andreopoulos W."/>
            <person name="He G."/>
            <person name="LaButti K."/>
            <person name="Lipzen A."/>
            <person name="Ng V."/>
            <person name="Riley R."/>
            <person name="Sandor L."/>
            <person name="Barry K."/>
            <person name="Martinez A.T."/>
            <person name="Xiao Y."/>
            <person name="Gibbons J.G."/>
            <person name="Terashima K."/>
            <person name="Hibbett D.S."/>
            <person name="Grigoriev I.V."/>
        </authorList>
    </citation>
    <scope>NUCLEOTIDE SEQUENCE</scope>
    <source>
        <strain evidence="10">TFB7810</strain>
    </source>
</reference>
<evidence type="ECO:0000256" key="6">
    <source>
        <dbReference type="SAM" id="MobiDB-lite"/>
    </source>
</evidence>
<dbReference type="InterPro" id="IPR001841">
    <property type="entry name" value="Znf_RING"/>
</dbReference>
<dbReference type="AlphaFoldDB" id="A0A9W8P515"/>
<evidence type="ECO:0000313" key="8">
    <source>
        <dbReference type="EMBL" id="KAJ3739146.1"/>
    </source>
</evidence>
<keyword evidence="2 4" id="KW-0863">Zinc-finger</keyword>
<evidence type="ECO:0000313" key="10">
    <source>
        <dbReference type="EMBL" id="KAJ3746805.1"/>
    </source>
</evidence>
<evidence type="ECO:0000256" key="3">
    <source>
        <dbReference type="ARBA" id="ARBA00022833"/>
    </source>
</evidence>
<dbReference type="Proteomes" id="UP001142393">
    <property type="component" value="Unassembled WGS sequence"/>
</dbReference>
<sequence length="201" mass="22797">MHSPPSTPYRRLITYSRRDRRLHSTSPLPTCETQPSRDSSSCKEVHREEKVVDKGLYTSDTTSLRDAPPVAGIEKQLAEALEELDAAKEKIGRYEAAVEEDLSCDVCTLPAWQPCILPCGHSMCADCLYEDARHRRLSGRAIYSMKCGYCRSRITRAPIVSFDWQRRVDAMALEKGIPIPKRNPFKWPPAGTPKNHRSRIV</sequence>
<accession>A0A9W8P515</accession>
<keyword evidence="3" id="KW-0862">Zinc</keyword>
<proteinExistence type="predicted"/>
<keyword evidence="5" id="KW-0175">Coiled coil</keyword>
<dbReference type="InterPro" id="IPR018957">
    <property type="entry name" value="Znf_C3HC4_RING-type"/>
</dbReference>
<dbReference type="InterPro" id="IPR017907">
    <property type="entry name" value="Znf_RING_CS"/>
</dbReference>
<evidence type="ECO:0000313" key="9">
    <source>
        <dbReference type="EMBL" id="KAJ3740581.1"/>
    </source>
</evidence>
<name>A0A9W8P515_9AGAR</name>
<feature type="compositionally biased region" description="Polar residues" evidence="6">
    <location>
        <begin position="24"/>
        <end position="39"/>
    </location>
</feature>
<evidence type="ECO:0000256" key="2">
    <source>
        <dbReference type="ARBA" id="ARBA00022771"/>
    </source>
</evidence>
<dbReference type="PROSITE" id="PS50089">
    <property type="entry name" value="ZF_RING_2"/>
    <property type="match status" value="1"/>
</dbReference>
<dbReference type="Gene3D" id="3.30.40.10">
    <property type="entry name" value="Zinc/RING finger domain, C3HC4 (zinc finger)"/>
    <property type="match status" value="1"/>
</dbReference>
<comment type="caution">
    <text evidence="10">The sequence shown here is derived from an EMBL/GenBank/DDBJ whole genome shotgun (WGS) entry which is preliminary data.</text>
</comment>